<evidence type="ECO:0000256" key="4">
    <source>
        <dbReference type="ARBA" id="ARBA00022452"/>
    </source>
</evidence>
<evidence type="ECO:0000256" key="8">
    <source>
        <dbReference type="ARBA" id="ARBA00023170"/>
    </source>
</evidence>
<evidence type="ECO:0000256" key="5">
    <source>
        <dbReference type="ARBA" id="ARBA00022692"/>
    </source>
</evidence>
<dbReference type="AlphaFoldDB" id="A0A4R1XMU4"/>
<keyword evidence="6 11" id="KW-0798">TonB box</keyword>
<evidence type="ECO:0000313" key="15">
    <source>
        <dbReference type="EMBL" id="TCM64392.1"/>
    </source>
</evidence>
<keyword evidence="16" id="KW-1185">Reference proteome</keyword>
<evidence type="ECO:0000256" key="11">
    <source>
        <dbReference type="RuleBase" id="RU003357"/>
    </source>
</evidence>
<dbReference type="InterPro" id="IPR000531">
    <property type="entry name" value="Beta-barrel_TonB"/>
</dbReference>
<sequence>MNIQHNTRFKKTPMSLAITFTLFSSTLALAAEPSTVTETTPVQLPTLVFQAQGNWLEEVNAEKVQQHAGARTILNRERMDATAATSIKDALKMVPGIQVQDNAGTAGSDLSLSFGVRGLTSRFSPRSTVLIDGVPLAFAPYGQPQLSLAPTSLGNIESIDVIRGAGSVRFGPQNVGGIINFNTRAIPETFQGSLGLTSEFAKNGNVRFSPNLFLGGTLDNGFGLALLYSGTQGDGYRKDNADNNINDVMIKTEYNINDQHKLEASLQRYDAKAEMPGGLTVAQYQADPYQSTRPYDYFVGDRTAGSLKYSYKDEVNAFEVLGYHTQTFRDAVMEKLHDKTAGQRQLRTAPREYKVTVFEPRYSRTYQVANSQNEVAVGYRYLVEDSKEYIGRSAWYKDGSAPQPVGGFSSADGDTTAHALYIDNRTQIGAWTFTPGLRFESIKTRENFYKLNPNNSIKNQVNTQVKSNEVLPNFSVQYAVNDQLNLFANYGISFGPQQYSQMAKIDSANNAVSQVNGLSPEKATNYEMGAHYRSDALTAELTAFYIDFDQELLRLNQAGLESWTNLGATKHKGLEAGISYDLGSINESLDGLSVYSNLTYTHATAAAGPRKDKDLSFYSRWVSNLGIAYKREQWSLNADTFAQSSQVAATSKGSIKEDANGMYGSIPGFGIVSLRAAYDFNDHVQGLKVGVGVKNLFDKNYFTRSSDANGGKFAGQSRTVYLQTSYDF</sequence>
<feature type="signal peptide" evidence="12">
    <location>
        <begin position="1"/>
        <end position="30"/>
    </location>
</feature>
<keyword evidence="7 10" id="KW-0472">Membrane</keyword>
<dbReference type="Pfam" id="PF00593">
    <property type="entry name" value="TonB_dep_Rec_b-barrel"/>
    <property type="match status" value="1"/>
</dbReference>
<dbReference type="InterPro" id="IPR012910">
    <property type="entry name" value="Plug_dom"/>
</dbReference>
<keyword evidence="4 10" id="KW-1134">Transmembrane beta strand</keyword>
<feature type="domain" description="TonB-dependent receptor-like beta-barrel" evidence="13">
    <location>
        <begin position="210"/>
        <end position="696"/>
    </location>
</feature>
<dbReference type="PANTHER" id="PTHR30442">
    <property type="entry name" value="IRON III DICITRATE TRANSPORT PROTEIN FECA"/>
    <property type="match status" value="1"/>
</dbReference>
<keyword evidence="9 10" id="KW-0998">Cell outer membrane</keyword>
<evidence type="ECO:0000313" key="16">
    <source>
        <dbReference type="Proteomes" id="UP000294963"/>
    </source>
</evidence>
<dbReference type="GO" id="GO:0038023">
    <property type="term" value="F:signaling receptor activity"/>
    <property type="evidence" value="ECO:0007669"/>
    <property type="project" value="InterPro"/>
</dbReference>
<feature type="domain" description="TonB-dependent receptor plug" evidence="14">
    <location>
        <begin position="64"/>
        <end position="178"/>
    </location>
</feature>
<keyword evidence="5 10" id="KW-0812">Transmembrane</keyword>
<protein>
    <submittedName>
        <fullName evidence="15">Fe(3+) dicitrate transport protein</fullName>
    </submittedName>
</protein>
<dbReference type="Proteomes" id="UP000294963">
    <property type="component" value="Unassembled WGS sequence"/>
</dbReference>
<proteinExistence type="inferred from homology"/>
<evidence type="ECO:0000256" key="6">
    <source>
        <dbReference type="ARBA" id="ARBA00023077"/>
    </source>
</evidence>
<evidence type="ECO:0000259" key="14">
    <source>
        <dbReference type="Pfam" id="PF07715"/>
    </source>
</evidence>
<organism evidence="15 16">
    <name type="scientific">Acinetobacter calcoaceticus</name>
    <dbReference type="NCBI Taxonomy" id="471"/>
    <lineage>
        <taxon>Bacteria</taxon>
        <taxon>Pseudomonadati</taxon>
        <taxon>Pseudomonadota</taxon>
        <taxon>Gammaproteobacteria</taxon>
        <taxon>Moraxellales</taxon>
        <taxon>Moraxellaceae</taxon>
        <taxon>Acinetobacter</taxon>
        <taxon>Acinetobacter calcoaceticus/baumannii complex</taxon>
    </lineage>
</organism>
<comment type="similarity">
    <text evidence="2 10 11">Belongs to the TonB-dependent receptor family.</text>
</comment>
<dbReference type="NCBIfam" id="TIGR01783">
    <property type="entry name" value="TonB-siderophor"/>
    <property type="match status" value="1"/>
</dbReference>
<dbReference type="InterPro" id="IPR010105">
    <property type="entry name" value="TonB_sidphr_rcpt"/>
</dbReference>
<evidence type="ECO:0000256" key="1">
    <source>
        <dbReference type="ARBA" id="ARBA00004571"/>
    </source>
</evidence>
<evidence type="ECO:0000256" key="9">
    <source>
        <dbReference type="ARBA" id="ARBA00023237"/>
    </source>
</evidence>
<name>A0A4R1XMU4_ACICA</name>
<accession>A0A4R1XMU4</accession>
<evidence type="ECO:0000256" key="3">
    <source>
        <dbReference type="ARBA" id="ARBA00022448"/>
    </source>
</evidence>
<dbReference type="GO" id="GO:0015343">
    <property type="term" value="F:siderophore-iron transmembrane transporter activity"/>
    <property type="evidence" value="ECO:0007669"/>
    <property type="project" value="InterPro"/>
</dbReference>
<dbReference type="Pfam" id="PF07715">
    <property type="entry name" value="Plug"/>
    <property type="match status" value="1"/>
</dbReference>
<comment type="caution">
    <text evidence="15">The sequence shown here is derived from an EMBL/GenBank/DDBJ whole genome shotgun (WGS) entry which is preliminary data.</text>
</comment>
<reference evidence="15 16" key="1">
    <citation type="submission" date="2019-03" db="EMBL/GenBank/DDBJ databases">
        <title>Genomic analyses of the natural microbiome of Caenorhabditis elegans.</title>
        <authorList>
            <person name="Samuel B."/>
        </authorList>
    </citation>
    <scope>NUCLEOTIDE SEQUENCE [LARGE SCALE GENOMIC DNA]</scope>
    <source>
        <strain evidence="15 16">JUb89</strain>
    </source>
</reference>
<gene>
    <name evidence="15" type="ORF">EC844_11868</name>
</gene>
<evidence type="ECO:0000256" key="10">
    <source>
        <dbReference type="PROSITE-ProRule" id="PRU01360"/>
    </source>
</evidence>
<dbReference type="GO" id="GO:0015891">
    <property type="term" value="P:siderophore transport"/>
    <property type="evidence" value="ECO:0007669"/>
    <property type="project" value="InterPro"/>
</dbReference>
<dbReference type="SUPFAM" id="SSF56935">
    <property type="entry name" value="Porins"/>
    <property type="match status" value="1"/>
</dbReference>
<comment type="subcellular location">
    <subcellularLocation>
        <location evidence="1 10">Cell outer membrane</location>
        <topology evidence="1 10">Multi-pass membrane protein</topology>
    </subcellularLocation>
</comment>
<evidence type="ECO:0000256" key="12">
    <source>
        <dbReference type="SAM" id="SignalP"/>
    </source>
</evidence>
<feature type="chain" id="PRO_5020968641" evidence="12">
    <location>
        <begin position="31"/>
        <end position="728"/>
    </location>
</feature>
<dbReference type="Gene3D" id="2.40.170.20">
    <property type="entry name" value="TonB-dependent receptor, beta-barrel domain"/>
    <property type="match status" value="1"/>
</dbReference>
<dbReference type="OrthoDB" id="9760494at2"/>
<dbReference type="CDD" id="cd01347">
    <property type="entry name" value="ligand_gated_channel"/>
    <property type="match status" value="1"/>
</dbReference>
<dbReference type="EMBL" id="SLVJ01000018">
    <property type="protein sequence ID" value="TCM64392.1"/>
    <property type="molecule type" value="Genomic_DNA"/>
</dbReference>
<keyword evidence="3 10" id="KW-0813">Transport</keyword>
<evidence type="ECO:0000256" key="7">
    <source>
        <dbReference type="ARBA" id="ARBA00023136"/>
    </source>
</evidence>
<dbReference type="PROSITE" id="PS52016">
    <property type="entry name" value="TONB_DEPENDENT_REC_3"/>
    <property type="match status" value="1"/>
</dbReference>
<dbReference type="InterPro" id="IPR036942">
    <property type="entry name" value="Beta-barrel_TonB_sf"/>
</dbReference>
<evidence type="ECO:0000259" key="13">
    <source>
        <dbReference type="Pfam" id="PF00593"/>
    </source>
</evidence>
<keyword evidence="12" id="KW-0732">Signal</keyword>
<dbReference type="InterPro" id="IPR037066">
    <property type="entry name" value="Plug_dom_sf"/>
</dbReference>
<keyword evidence="8" id="KW-0675">Receptor</keyword>
<dbReference type="Gene3D" id="2.170.130.10">
    <property type="entry name" value="TonB-dependent receptor, plug domain"/>
    <property type="match status" value="1"/>
</dbReference>
<dbReference type="InterPro" id="IPR039426">
    <property type="entry name" value="TonB-dep_rcpt-like"/>
</dbReference>
<evidence type="ECO:0000256" key="2">
    <source>
        <dbReference type="ARBA" id="ARBA00009810"/>
    </source>
</evidence>
<dbReference type="GO" id="GO:0009279">
    <property type="term" value="C:cell outer membrane"/>
    <property type="evidence" value="ECO:0007669"/>
    <property type="project" value="UniProtKB-SubCell"/>
</dbReference>
<dbReference type="PANTHER" id="PTHR30442:SF0">
    <property type="entry name" value="FE(3+) DICITRATE TRANSPORT PROTEIN FECA"/>
    <property type="match status" value="1"/>
</dbReference>